<dbReference type="OrthoDB" id="9760358at2"/>
<keyword evidence="2" id="KW-0547">Nucleotide-binding</keyword>
<accession>A0A327RUA2</accession>
<evidence type="ECO:0000313" key="3">
    <source>
        <dbReference type="Proteomes" id="UP000249754"/>
    </source>
</evidence>
<dbReference type="GO" id="GO:0005524">
    <property type="term" value="F:ATP binding"/>
    <property type="evidence" value="ECO:0007669"/>
    <property type="project" value="UniProtKB-KW"/>
</dbReference>
<dbReference type="RefSeq" id="WP_111636503.1">
    <property type="nucleotide sequence ID" value="NZ_QLLR01000055.1"/>
</dbReference>
<dbReference type="GO" id="GO:0006508">
    <property type="term" value="P:proteolysis"/>
    <property type="evidence" value="ECO:0007669"/>
    <property type="project" value="InterPro"/>
</dbReference>
<dbReference type="Pfam" id="PF03412">
    <property type="entry name" value="Peptidase_C39"/>
    <property type="match status" value="1"/>
</dbReference>
<dbReference type="GO" id="GO:0008233">
    <property type="term" value="F:peptidase activity"/>
    <property type="evidence" value="ECO:0007669"/>
    <property type="project" value="InterPro"/>
</dbReference>
<comment type="caution">
    <text evidence="2">The sequence shown here is derived from an EMBL/GenBank/DDBJ whole genome shotgun (WGS) entry which is preliminary data.</text>
</comment>
<keyword evidence="2" id="KW-0067">ATP-binding</keyword>
<gene>
    <name evidence="2" type="ORF">LY11_05238</name>
</gene>
<dbReference type="EMBL" id="QLLR01000055">
    <property type="protein sequence ID" value="RAJ19961.1"/>
    <property type="molecule type" value="Genomic_DNA"/>
</dbReference>
<reference evidence="2 3" key="1">
    <citation type="submission" date="2018-06" db="EMBL/GenBank/DDBJ databases">
        <title>Genomic Encyclopedia of Archaeal and Bacterial Type Strains, Phase II (KMG-II): from individual species to whole genera.</title>
        <authorList>
            <person name="Goeker M."/>
        </authorList>
    </citation>
    <scope>NUCLEOTIDE SEQUENCE [LARGE SCALE GENOMIC DNA]</scope>
    <source>
        <strain evidence="2 3">DSM 14825</strain>
    </source>
</reference>
<dbReference type="InterPro" id="IPR005074">
    <property type="entry name" value="Peptidase_C39"/>
</dbReference>
<evidence type="ECO:0000259" key="1">
    <source>
        <dbReference type="Pfam" id="PF03412"/>
    </source>
</evidence>
<proteinExistence type="predicted"/>
<sequence>MNIFNTKKFPFYKQVDQYDCGPTCLKIVSKYFGRNFSTEHLRDICKITPDGITIKSLMAGAEKIGWNCNSKMNIQLSCNILFI</sequence>
<dbReference type="Proteomes" id="UP000249754">
    <property type="component" value="Unassembled WGS sequence"/>
</dbReference>
<dbReference type="AlphaFoldDB" id="A0A327RUA2"/>
<name>A0A327RUA2_9SPHI</name>
<protein>
    <submittedName>
        <fullName evidence="2">ATP-binding cassette subfamily B protein</fullName>
    </submittedName>
</protein>
<evidence type="ECO:0000313" key="2">
    <source>
        <dbReference type="EMBL" id="RAJ19961.1"/>
    </source>
</evidence>
<feature type="domain" description="Peptidase C39" evidence="1">
    <location>
        <begin position="9"/>
        <end position="70"/>
    </location>
</feature>
<organism evidence="2 3">
    <name type="scientific">Pedobacter cryoconitis</name>
    <dbReference type="NCBI Taxonomy" id="188932"/>
    <lineage>
        <taxon>Bacteria</taxon>
        <taxon>Pseudomonadati</taxon>
        <taxon>Bacteroidota</taxon>
        <taxon>Sphingobacteriia</taxon>
        <taxon>Sphingobacteriales</taxon>
        <taxon>Sphingobacteriaceae</taxon>
        <taxon>Pedobacter</taxon>
    </lineage>
</organism>
<dbReference type="GO" id="GO:0016020">
    <property type="term" value="C:membrane"/>
    <property type="evidence" value="ECO:0007669"/>
    <property type="project" value="InterPro"/>
</dbReference>
<dbReference type="Gene3D" id="3.90.70.10">
    <property type="entry name" value="Cysteine proteinases"/>
    <property type="match status" value="1"/>
</dbReference>